<dbReference type="Pfam" id="PF00588">
    <property type="entry name" value="SpoU_methylase"/>
    <property type="match status" value="2"/>
</dbReference>
<dbReference type="InterPro" id="IPR001537">
    <property type="entry name" value="SpoU_MeTrfase"/>
</dbReference>
<keyword evidence="3" id="KW-0808">Transferase</keyword>
<dbReference type="InParanoid" id="F0ZXK8"/>
<dbReference type="Gene3D" id="3.40.1280.10">
    <property type="match status" value="1"/>
</dbReference>
<dbReference type="Proteomes" id="UP000001064">
    <property type="component" value="Unassembled WGS sequence"/>
</dbReference>
<accession>F0ZXK8</accession>
<dbReference type="PANTHER" id="PTHR43453:SF3">
    <property type="entry name" value="TRNA_RRNA METHYLTRANSFERASE SPOU TYPE DOMAIN-CONTAINING PROTEIN"/>
    <property type="match status" value="1"/>
</dbReference>
<dbReference type="OMA" id="ENTHHAH"/>
<evidence type="ECO:0000256" key="2">
    <source>
        <dbReference type="ARBA" id="ARBA00022603"/>
    </source>
</evidence>
<dbReference type="InterPro" id="IPR029028">
    <property type="entry name" value="Alpha/beta_knot_MTases"/>
</dbReference>
<evidence type="ECO:0000259" key="4">
    <source>
        <dbReference type="Pfam" id="PF00588"/>
    </source>
</evidence>
<dbReference type="AlphaFoldDB" id="F0ZXK8"/>
<dbReference type="RefSeq" id="XP_003292158.1">
    <property type="nucleotide sequence ID" value="XM_003292110.1"/>
</dbReference>
<dbReference type="InterPro" id="IPR029026">
    <property type="entry name" value="tRNA_m1G_MTases_N"/>
</dbReference>
<gene>
    <name evidence="5" type="ORF">DICPUDRAFT_156844</name>
</gene>
<feature type="domain" description="tRNA/rRNA methyltransferase SpoU type" evidence="4">
    <location>
        <begin position="53"/>
        <end position="140"/>
    </location>
</feature>
<reference evidence="6" key="1">
    <citation type="journal article" date="2011" name="Genome Biol.">
        <title>Comparative genomics of the social amoebae Dictyostelium discoideum and Dictyostelium purpureum.</title>
        <authorList>
            <consortium name="US DOE Joint Genome Institute (JGI-PGF)"/>
            <person name="Sucgang R."/>
            <person name="Kuo A."/>
            <person name="Tian X."/>
            <person name="Salerno W."/>
            <person name="Parikh A."/>
            <person name="Feasley C.L."/>
            <person name="Dalin E."/>
            <person name="Tu H."/>
            <person name="Huang E."/>
            <person name="Barry K."/>
            <person name="Lindquist E."/>
            <person name="Shapiro H."/>
            <person name="Bruce D."/>
            <person name="Schmutz J."/>
            <person name="Salamov A."/>
            <person name="Fey P."/>
            <person name="Gaudet P."/>
            <person name="Anjard C."/>
            <person name="Babu M.M."/>
            <person name="Basu S."/>
            <person name="Bushmanova Y."/>
            <person name="van der Wel H."/>
            <person name="Katoh-Kurasawa M."/>
            <person name="Dinh C."/>
            <person name="Coutinho P.M."/>
            <person name="Saito T."/>
            <person name="Elias M."/>
            <person name="Schaap P."/>
            <person name="Kay R.R."/>
            <person name="Henrissat B."/>
            <person name="Eichinger L."/>
            <person name="Rivero F."/>
            <person name="Putnam N.H."/>
            <person name="West C.M."/>
            <person name="Loomis W.F."/>
            <person name="Chisholm R.L."/>
            <person name="Shaulsky G."/>
            <person name="Strassmann J.E."/>
            <person name="Queller D.C."/>
            <person name="Kuspa A."/>
            <person name="Grigoriev I.V."/>
        </authorList>
    </citation>
    <scope>NUCLEOTIDE SEQUENCE [LARGE SCALE GENOMIC DNA]</scope>
    <source>
        <strain evidence="6">QSDP1</strain>
    </source>
</reference>
<dbReference type="GeneID" id="10505900"/>
<keyword evidence="2" id="KW-0489">Methyltransferase</keyword>
<dbReference type="EMBL" id="GL871262">
    <property type="protein sequence ID" value="EGC31314.1"/>
    <property type="molecule type" value="Genomic_DNA"/>
</dbReference>
<sequence>MNEKLKLISTLKHYRNLKCLEYLQNLGNATNSFISVDRLKKFQTTLESRNKRFVIVCENLENQGNVSAIVRSADAMGIQHIYSITEEGIDQQFANCGRVSLGSENWLTQKKFKKTSTCIEYLKNKGYSIWVSDLSATSFSFDKLIFQPSKIIPQFDYFLNQTINNLEILNNNNKNEDLILKKDIIINEVYKSNNIDNKNLNNFIKNNEKIALVFGNETVGVSEEMKSLADRRFYLPMIGMVQSFNVSVSVAMTLAYLKMQGVLVGDLSTLQKNQLLCRWVLSSIQNNRLFLQQLNYDPDYVLDILNKEFD</sequence>
<evidence type="ECO:0000256" key="3">
    <source>
        <dbReference type="ARBA" id="ARBA00022679"/>
    </source>
</evidence>
<dbReference type="STRING" id="5786.F0ZXK8"/>
<evidence type="ECO:0000313" key="6">
    <source>
        <dbReference type="Proteomes" id="UP000001064"/>
    </source>
</evidence>
<keyword evidence="6" id="KW-1185">Reference proteome</keyword>
<evidence type="ECO:0000313" key="5">
    <source>
        <dbReference type="EMBL" id="EGC31314.1"/>
    </source>
</evidence>
<name>F0ZXK8_DICPU</name>
<proteinExistence type="predicted"/>
<evidence type="ECO:0000256" key="1">
    <source>
        <dbReference type="ARBA" id="ARBA00022555"/>
    </source>
</evidence>
<dbReference type="VEuPathDB" id="AmoebaDB:DICPUDRAFT_156844"/>
<organism evidence="5 6">
    <name type="scientific">Dictyostelium purpureum</name>
    <name type="common">Slime mold</name>
    <dbReference type="NCBI Taxonomy" id="5786"/>
    <lineage>
        <taxon>Eukaryota</taxon>
        <taxon>Amoebozoa</taxon>
        <taxon>Evosea</taxon>
        <taxon>Eumycetozoa</taxon>
        <taxon>Dictyostelia</taxon>
        <taxon>Dictyosteliales</taxon>
        <taxon>Dictyosteliaceae</taxon>
        <taxon>Dictyostelium</taxon>
    </lineage>
</organism>
<dbReference type="GO" id="GO:0002938">
    <property type="term" value="P:tRNA guanine ribose methylation"/>
    <property type="evidence" value="ECO:0000318"/>
    <property type="project" value="GO_Central"/>
</dbReference>
<dbReference type="GO" id="GO:0000049">
    <property type="term" value="F:tRNA binding"/>
    <property type="evidence" value="ECO:0007669"/>
    <property type="project" value="UniProtKB-KW"/>
</dbReference>
<dbReference type="GO" id="GO:0008173">
    <property type="term" value="F:RNA methyltransferase activity"/>
    <property type="evidence" value="ECO:0007669"/>
    <property type="project" value="InterPro"/>
</dbReference>
<keyword evidence="1" id="KW-0694">RNA-binding</keyword>
<dbReference type="CDD" id="cd18092">
    <property type="entry name" value="SpoU-like_TrmH"/>
    <property type="match status" value="1"/>
</dbReference>
<dbReference type="KEGG" id="dpp:DICPUDRAFT_156844"/>
<protein>
    <recommendedName>
        <fullName evidence="4">tRNA/rRNA methyltransferase SpoU type domain-containing protein</fullName>
    </recommendedName>
</protein>
<keyword evidence="1" id="KW-0820">tRNA-binding</keyword>
<dbReference type="InterPro" id="IPR033671">
    <property type="entry name" value="TrmH"/>
</dbReference>
<dbReference type="eggNOG" id="KOG0838">
    <property type="taxonomic scope" value="Eukaryota"/>
</dbReference>
<feature type="domain" description="tRNA/rRNA methyltransferase SpoU type" evidence="4">
    <location>
        <begin position="193"/>
        <end position="254"/>
    </location>
</feature>
<dbReference type="PANTHER" id="PTHR43453">
    <property type="entry name" value="RRNA METHYLASE-LIKE"/>
    <property type="match status" value="1"/>
</dbReference>
<dbReference type="OrthoDB" id="241340at2759"/>
<dbReference type="SUPFAM" id="SSF75217">
    <property type="entry name" value="alpha/beta knot"/>
    <property type="match status" value="1"/>
</dbReference>